<gene>
    <name evidence="2" type="ORF">SVTN_20590</name>
</gene>
<dbReference type="Pfam" id="PF04978">
    <property type="entry name" value="MST"/>
    <property type="match status" value="1"/>
</dbReference>
<dbReference type="InterPro" id="IPR034660">
    <property type="entry name" value="DinB/YfiT-like"/>
</dbReference>
<dbReference type="AlphaFoldDB" id="A0A0B5I1C9"/>
<dbReference type="KEGG" id="svt:SVTN_20590"/>
<dbReference type="RefSeq" id="WP_041130421.1">
    <property type="nucleotide sequence ID" value="NZ_CP010407.1"/>
</dbReference>
<keyword evidence="3" id="KW-1185">Reference proteome</keyword>
<organism evidence="2 3">
    <name type="scientific">Streptomyces vietnamensis</name>
    <dbReference type="NCBI Taxonomy" id="362257"/>
    <lineage>
        <taxon>Bacteria</taxon>
        <taxon>Bacillati</taxon>
        <taxon>Actinomycetota</taxon>
        <taxon>Actinomycetes</taxon>
        <taxon>Kitasatosporales</taxon>
        <taxon>Streptomycetaceae</taxon>
        <taxon>Streptomyces</taxon>
    </lineage>
</organism>
<accession>A0A0B5I1C9</accession>
<evidence type="ECO:0000256" key="1">
    <source>
        <dbReference type="SAM" id="MobiDB-lite"/>
    </source>
</evidence>
<sequence length="194" mass="21122">MAVDERNNAVGPRRRADVLDETGVAGPGRFTGPATGDERPMLAAFLADQRATLVLKCAGLEEELALRAVEPSSLSLLGLVRHLADVERHWFREILAGQKDAGPLFSSPASPDGDFDEAEPGPAAVAEAWEAWRAAVDFSDRFTAEAPDLDVSGDDAWRGKVSLRWVLVHMIEEYARHNGHADLLRERIDGTRGV</sequence>
<dbReference type="SUPFAM" id="SSF109854">
    <property type="entry name" value="DinB/YfiT-like putative metalloenzymes"/>
    <property type="match status" value="1"/>
</dbReference>
<feature type="region of interest" description="Disordered" evidence="1">
    <location>
        <begin position="1"/>
        <end position="37"/>
    </location>
</feature>
<reference evidence="2 3" key="1">
    <citation type="submission" date="2014-12" db="EMBL/GenBank/DDBJ databases">
        <title>Complete genome sequence of Streptomyces vietnamensis strain GIMV4.0001, a genetic manipulable producer of the benzoisochromanequinone antibiotic granaticin.</title>
        <authorList>
            <person name="Deng M.R."/>
            <person name="Guo J."/>
            <person name="Ma L.Y."/>
            <person name="Feng G.D."/>
            <person name="Mo C.Y."/>
            <person name="Zhu H.H."/>
        </authorList>
    </citation>
    <scope>NUCLEOTIDE SEQUENCE [LARGE SCALE GENOMIC DNA]</scope>
    <source>
        <strain evidence="3">GIMV4.0001</strain>
    </source>
</reference>
<evidence type="ECO:0000313" key="3">
    <source>
        <dbReference type="Proteomes" id="UP000031774"/>
    </source>
</evidence>
<protein>
    <submittedName>
        <fullName evidence="2">Mini-circle protein</fullName>
    </submittedName>
</protein>
<dbReference type="EMBL" id="CP010407">
    <property type="protein sequence ID" value="AJF66416.1"/>
    <property type="molecule type" value="Genomic_DNA"/>
</dbReference>
<name>A0A0B5I1C9_9ACTN</name>
<dbReference type="Gene3D" id="1.20.120.450">
    <property type="entry name" value="dinb family like domain"/>
    <property type="match status" value="1"/>
</dbReference>
<dbReference type="STRING" id="362257.SVTN_20590"/>
<dbReference type="HOGENOM" id="CLU_097062_2_0_11"/>
<evidence type="ECO:0000313" key="2">
    <source>
        <dbReference type="EMBL" id="AJF66416.1"/>
    </source>
</evidence>
<dbReference type="InterPro" id="IPR007061">
    <property type="entry name" value="MST-like"/>
</dbReference>
<dbReference type="Proteomes" id="UP000031774">
    <property type="component" value="Chromosome"/>
</dbReference>
<proteinExistence type="predicted"/>